<evidence type="ECO:0000256" key="2">
    <source>
        <dbReference type="ARBA" id="ARBA00022692"/>
    </source>
</evidence>
<feature type="transmembrane region" description="Helical" evidence="5">
    <location>
        <begin position="46"/>
        <end position="68"/>
    </location>
</feature>
<name>A0A5J4NUY9_9TREM</name>
<evidence type="ECO:0000256" key="3">
    <source>
        <dbReference type="ARBA" id="ARBA00022989"/>
    </source>
</evidence>
<dbReference type="GO" id="GO:0016020">
    <property type="term" value="C:membrane"/>
    <property type="evidence" value="ECO:0007669"/>
    <property type="project" value="UniProtKB-SubCell"/>
</dbReference>
<evidence type="ECO:0000256" key="4">
    <source>
        <dbReference type="ARBA" id="ARBA00023136"/>
    </source>
</evidence>
<reference evidence="7 8" key="1">
    <citation type="journal article" date="2019" name="Gigascience">
        <title>Whole-genome sequence of the oriental lung fluke Paragonimus westermani.</title>
        <authorList>
            <person name="Oey H."/>
            <person name="Zakrzewski M."/>
            <person name="Narain K."/>
            <person name="Devi K.R."/>
            <person name="Agatsuma T."/>
            <person name="Nawaratna S."/>
            <person name="Gobert G.N."/>
            <person name="Jones M.K."/>
            <person name="Ragan M.A."/>
            <person name="McManus D.P."/>
            <person name="Krause L."/>
        </authorList>
    </citation>
    <scope>NUCLEOTIDE SEQUENCE [LARGE SCALE GENOMIC DNA]</scope>
    <source>
        <strain evidence="7 8">IND2009</strain>
    </source>
</reference>
<keyword evidence="2 5" id="KW-0812">Transmembrane</keyword>
<dbReference type="EMBL" id="QNGE01000767">
    <property type="protein sequence ID" value="KAA3679341.1"/>
    <property type="molecule type" value="Genomic_DNA"/>
</dbReference>
<feature type="transmembrane region" description="Helical" evidence="5">
    <location>
        <begin position="222"/>
        <end position="249"/>
    </location>
</feature>
<comment type="subcellular location">
    <subcellularLocation>
        <location evidence="1">Membrane</location>
    </subcellularLocation>
</comment>
<evidence type="ECO:0000313" key="8">
    <source>
        <dbReference type="Proteomes" id="UP000324629"/>
    </source>
</evidence>
<sequence>MLLCLSECVFTLSFTLFGLLSLLAPKIVSPSVHDPTDAIAMLNLIYFIGDTGLLCRNWCVCLITIARAEVVLWPLGSKSWQRLLRRRRRFFISFLFVLGISIILSYVKHADLISYVCYQNSSMKLALWSKPFAMTERQYHLYLSYCYFVFQGSMVWCVITIFTIVIVVRLKPWKQEQPGMFGSSYKSVNSKESTRPSGYQSIPVQIEAIKKRKQSQLRATRLVIVIVLLFLLLELFTCIATVLELLGVVQSGGYVVATMEMVGNVLVNIDSICNFVVFVATLKQFRKIFCQLACCSCVRRVFTGEADIGRFGNVGSNSSLNNCLTMVTTCPANRIDLD</sequence>
<evidence type="ECO:0000313" key="7">
    <source>
        <dbReference type="EMBL" id="KAA3679341.1"/>
    </source>
</evidence>
<protein>
    <recommendedName>
        <fullName evidence="6">G-protein coupled receptors family 1 profile domain-containing protein</fullName>
    </recommendedName>
</protein>
<dbReference type="PANTHER" id="PTHR46641">
    <property type="entry name" value="FMRFAMIDE RECEPTOR-RELATED"/>
    <property type="match status" value="1"/>
</dbReference>
<feature type="transmembrane region" description="Helical" evidence="5">
    <location>
        <begin position="89"/>
        <end position="107"/>
    </location>
</feature>
<organism evidence="7 8">
    <name type="scientific">Paragonimus westermani</name>
    <dbReference type="NCBI Taxonomy" id="34504"/>
    <lineage>
        <taxon>Eukaryota</taxon>
        <taxon>Metazoa</taxon>
        <taxon>Spiralia</taxon>
        <taxon>Lophotrochozoa</taxon>
        <taxon>Platyhelminthes</taxon>
        <taxon>Trematoda</taxon>
        <taxon>Digenea</taxon>
        <taxon>Plagiorchiida</taxon>
        <taxon>Troglotremata</taxon>
        <taxon>Troglotrematidae</taxon>
        <taxon>Paragonimus</taxon>
    </lineage>
</organism>
<evidence type="ECO:0000259" key="6">
    <source>
        <dbReference type="PROSITE" id="PS50262"/>
    </source>
</evidence>
<dbReference type="InterPro" id="IPR052954">
    <property type="entry name" value="GPCR-Ligand_Int"/>
</dbReference>
<dbReference type="PANTHER" id="PTHR46641:SF2">
    <property type="entry name" value="FMRFAMIDE RECEPTOR"/>
    <property type="match status" value="1"/>
</dbReference>
<comment type="caution">
    <text evidence="7">The sequence shown here is derived from an EMBL/GenBank/DDBJ whole genome shotgun (WGS) entry which is preliminary data.</text>
</comment>
<feature type="domain" description="G-protein coupled receptors family 1 profile" evidence="6">
    <location>
        <begin position="1"/>
        <end position="278"/>
    </location>
</feature>
<proteinExistence type="predicted"/>
<keyword evidence="4 5" id="KW-0472">Membrane</keyword>
<dbReference type="AlphaFoldDB" id="A0A5J4NUY9"/>
<evidence type="ECO:0000256" key="5">
    <source>
        <dbReference type="SAM" id="Phobius"/>
    </source>
</evidence>
<dbReference type="Proteomes" id="UP000324629">
    <property type="component" value="Unassembled WGS sequence"/>
</dbReference>
<dbReference type="InterPro" id="IPR017452">
    <property type="entry name" value="GPCR_Rhodpsn_7TM"/>
</dbReference>
<keyword evidence="3 5" id="KW-1133">Transmembrane helix</keyword>
<dbReference type="SUPFAM" id="SSF81321">
    <property type="entry name" value="Family A G protein-coupled receptor-like"/>
    <property type="match status" value="1"/>
</dbReference>
<gene>
    <name evidence="7" type="ORF">DEA37_0009669</name>
</gene>
<accession>A0A5J4NUY9</accession>
<feature type="transmembrane region" description="Helical" evidence="5">
    <location>
        <begin position="142"/>
        <end position="168"/>
    </location>
</feature>
<dbReference type="Gene3D" id="1.20.1070.10">
    <property type="entry name" value="Rhodopsin 7-helix transmembrane proteins"/>
    <property type="match status" value="1"/>
</dbReference>
<keyword evidence="8" id="KW-1185">Reference proteome</keyword>
<evidence type="ECO:0000256" key="1">
    <source>
        <dbReference type="ARBA" id="ARBA00004370"/>
    </source>
</evidence>
<dbReference type="PROSITE" id="PS50262">
    <property type="entry name" value="G_PROTEIN_RECEP_F1_2"/>
    <property type="match status" value="1"/>
</dbReference>
<feature type="transmembrane region" description="Helical" evidence="5">
    <location>
        <begin position="261"/>
        <end position="282"/>
    </location>
</feature>